<keyword evidence="10 11" id="KW-0066">ATP synthesis</keyword>
<feature type="transmembrane region" description="Helical" evidence="11">
    <location>
        <begin position="198"/>
        <end position="220"/>
    </location>
</feature>
<name>D7CJS4_SYNLT</name>
<dbReference type="Gene3D" id="1.20.120.220">
    <property type="entry name" value="ATP synthase, F0 complex, subunit A"/>
    <property type="match status" value="1"/>
</dbReference>
<dbReference type="InterPro" id="IPR045082">
    <property type="entry name" value="ATP_syn_F0_a_bact/chloroplast"/>
</dbReference>
<dbReference type="RefSeq" id="WP_013176431.1">
    <property type="nucleotide sequence ID" value="NC_014220.1"/>
</dbReference>
<keyword evidence="7 11" id="KW-1133">Transmembrane helix</keyword>
<evidence type="ECO:0000313" key="14">
    <source>
        <dbReference type="Proteomes" id="UP000000378"/>
    </source>
</evidence>
<dbReference type="PROSITE" id="PS00449">
    <property type="entry name" value="ATPASE_A"/>
    <property type="match status" value="1"/>
</dbReference>
<dbReference type="CDD" id="cd00310">
    <property type="entry name" value="ATP-synt_Fo_a_6"/>
    <property type="match status" value="1"/>
</dbReference>
<feature type="transmembrane region" description="Helical" evidence="11">
    <location>
        <begin position="114"/>
        <end position="133"/>
    </location>
</feature>
<comment type="subunit">
    <text evidence="11">F-type ATPases have 2 components, CF(1) - the catalytic core - and CF(0) - the membrane proton channel. CF(1) has five subunits: alpha(3), beta(3), gamma(1), delta(1), epsilon(1). CF(0) has three main subunits: a(1), b(2) and c(9-12). The alpha and beta chains form an alternating ring which encloses part of the gamma chain. CF(1) is attached to CF(0) by a central stalk formed by the gamma and epsilon chains, while a peripheral stalk is formed by the delta and b chains.</text>
</comment>
<dbReference type="PANTHER" id="PTHR42823">
    <property type="entry name" value="ATP SYNTHASE SUBUNIT A, CHLOROPLASTIC"/>
    <property type="match status" value="1"/>
</dbReference>
<evidence type="ECO:0000256" key="5">
    <source>
        <dbReference type="ARBA" id="ARBA00022692"/>
    </source>
</evidence>
<evidence type="ECO:0000256" key="10">
    <source>
        <dbReference type="ARBA" id="ARBA00023310"/>
    </source>
</evidence>
<dbReference type="InterPro" id="IPR000568">
    <property type="entry name" value="ATP_synth_F0_asu"/>
</dbReference>
<dbReference type="EMBL" id="CP002048">
    <property type="protein sequence ID" value="ADI03029.1"/>
    <property type="molecule type" value="Genomic_DNA"/>
</dbReference>
<comment type="subcellular location">
    <subcellularLocation>
        <location evidence="11 12">Cell membrane</location>
        <topology evidence="11 12">Multi-pass membrane protein</topology>
    </subcellularLocation>
    <subcellularLocation>
        <location evidence="1">Membrane</location>
        <topology evidence="1">Multi-pass membrane protein</topology>
    </subcellularLocation>
</comment>
<dbReference type="KEGG" id="slp:Slip_2288"/>
<keyword evidence="11" id="KW-1003">Cell membrane</keyword>
<accession>D7CJS4</accession>
<dbReference type="Proteomes" id="UP000000378">
    <property type="component" value="Chromosome"/>
</dbReference>
<dbReference type="GO" id="GO:0042777">
    <property type="term" value="P:proton motive force-driven plasma membrane ATP synthesis"/>
    <property type="evidence" value="ECO:0007669"/>
    <property type="project" value="TreeGrafter"/>
</dbReference>
<dbReference type="HOGENOM" id="CLU_041018_2_2_9"/>
<evidence type="ECO:0000256" key="4">
    <source>
        <dbReference type="ARBA" id="ARBA00022547"/>
    </source>
</evidence>
<proteinExistence type="inferred from homology"/>
<keyword evidence="9 11" id="KW-0472">Membrane</keyword>
<keyword evidence="3 11" id="KW-0813">Transport</keyword>
<reference evidence="14" key="1">
    <citation type="journal article" date="2010" name="Stand. Genomic Sci.">
        <title>Complete genome sequence of Syntrophothermus lipocalidus type strain (TGB-C1T).</title>
        <authorList>
            <consortium name="US DOE Joint Genome Institute (JGI-PGF)"/>
            <person name="Djao O."/>
            <person name="Zhang X."/>
            <person name="Lucas S."/>
            <person name="Lapidus A."/>
            <person name="Glavina Del Rio T."/>
            <person name="Nolan M."/>
            <person name="Tice H."/>
            <person name="Cheng J."/>
            <person name="Han C."/>
            <person name="Tapia R."/>
            <person name="Goodwin L."/>
            <person name="Pitluck S."/>
            <person name="Liolios K."/>
            <person name="Ivanova N."/>
            <person name="Mavromatis K."/>
            <person name="Mikhailova N."/>
            <person name="Ovchinnikova G."/>
            <person name="Pati A."/>
            <person name="Brambilla E."/>
            <person name="Chen A."/>
            <person name="Palaniappan K."/>
            <person name="Land M."/>
            <person name="Hauser L."/>
            <person name="Chang Y."/>
            <person name="Jeffries C."/>
            <person name="Rohde M."/>
            <person name="Sikorski J."/>
            <person name="Spring S."/>
            <person name="Goker M."/>
            <person name="Detter J."/>
            <person name="Woyke T."/>
            <person name="Bristow J."/>
            <person name="Eisen J."/>
            <person name="Markowitz V."/>
            <person name="Hugenholtz P."/>
            <person name="Kyrpides N."/>
            <person name="Klenk H."/>
        </authorList>
    </citation>
    <scope>NUCLEOTIDE SEQUENCE [LARGE SCALE GENOMIC DNA]</scope>
    <source>
        <strain evidence="14">DSM 12680 / TGB-C1</strain>
    </source>
</reference>
<keyword evidence="4 11" id="KW-0138">CF(0)</keyword>
<dbReference type="STRING" id="643648.Slip_2288"/>
<dbReference type="InterPro" id="IPR023011">
    <property type="entry name" value="ATP_synth_F0_asu_AS"/>
</dbReference>
<protein>
    <recommendedName>
        <fullName evidence="11 12">ATP synthase subunit a</fullName>
    </recommendedName>
    <alternativeName>
        <fullName evidence="11">ATP synthase F0 sector subunit a</fullName>
    </alternativeName>
    <alternativeName>
        <fullName evidence="11">F-ATPase subunit 6</fullName>
    </alternativeName>
</protein>
<dbReference type="eggNOG" id="COG0356">
    <property type="taxonomic scope" value="Bacteria"/>
</dbReference>
<evidence type="ECO:0000256" key="9">
    <source>
        <dbReference type="ARBA" id="ARBA00023136"/>
    </source>
</evidence>
<dbReference type="Pfam" id="PF00119">
    <property type="entry name" value="ATP-synt_A"/>
    <property type="match status" value="1"/>
</dbReference>
<feature type="transmembrane region" description="Helical" evidence="11">
    <location>
        <begin position="81"/>
        <end position="102"/>
    </location>
</feature>
<dbReference type="PANTHER" id="PTHR42823:SF3">
    <property type="entry name" value="ATP SYNTHASE SUBUNIT A, CHLOROPLASTIC"/>
    <property type="match status" value="1"/>
</dbReference>
<comment type="function">
    <text evidence="11 12">Key component of the proton channel; it plays a direct role in the translocation of protons across the membrane.</text>
</comment>
<dbReference type="GO" id="GO:0045259">
    <property type="term" value="C:proton-transporting ATP synthase complex"/>
    <property type="evidence" value="ECO:0007669"/>
    <property type="project" value="UniProtKB-KW"/>
</dbReference>
<dbReference type="OrthoDB" id="9789241at2"/>
<organism evidence="13 14">
    <name type="scientific">Syntrophothermus lipocalidus (strain DSM 12680 / TGB-C1)</name>
    <dbReference type="NCBI Taxonomy" id="643648"/>
    <lineage>
        <taxon>Bacteria</taxon>
        <taxon>Bacillati</taxon>
        <taxon>Bacillota</taxon>
        <taxon>Clostridia</taxon>
        <taxon>Eubacteriales</taxon>
        <taxon>Syntrophomonadaceae</taxon>
        <taxon>Syntrophothermus</taxon>
    </lineage>
</organism>
<dbReference type="GO" id="GO:0005886">
    <property type="term" value="C:plasma membrane"/>
    <property type="evidence" value="ECO:0007669"/>
    <property type="project" value="UniProtKB-SubCell"/>
</dbReference>
<dbReference type="InterPro" id="IPR035908">
    <property type="entry name" value="F0_ATP_A_sf"/>
</dbReference>
<dbReference type="GO" id="GO:0046933">
    <property type="term" value="F:proton-transporting ATP synthase activity, rotational mechanism"/>
    <property type="evidence" value="ECO:0007669"/>
    <property type="project" value="UniProtKB-UniRule"/>
</dbReference>
<gene>
    <name evidence="11" type="primary">atpB</name>
    <name evidence="13" type="ordered locus">Slip_2288</name>
</gene>
<dbReference type="HAMAP" id="MF_01393">
    <property type="entry name" value="ATP_synth_a_bact"/>
    <property type="match status" value="1"/>
</dbReference>
<dbReference type="AlphaFoldDB" id="D7CJS4"/>
<evidence type="ECO:0000256" key="7">
    <source>
        <dbReference type="ARBA" id="ARBA00022989"/>
    </source>
</evidence>
<feature type="transmembrane region" description="Helical" evidence="11">
    <location>
        <begin position="170"/>
        <end position="192"/>
    </location>
</feature>
<sequence>MIFGASYEPLFHIGPVPVYDHVVAQWLVMIILAVVCILATRNMQVVPRGLQNFFEWVVEWCYNFFGGALGNEHAAKRYTPLLATFFLFILTSNYFGLIPGAGTIHGFVPPTSDWNITATLATIVFFAVIIVGFREQGSHYLAHFVSPYWPFLPMNILEQFARPLSLTLRLFGNIFGHEMIVAFLVLMAPFLVPMPLQALGVLTGLIQALVFTILATSYLADVVGEGH</sequence>
<evidence type="ECO:0000256" key="2">
    <source>
        <dbReference type="ARBA" id="ARBA00006810"/>
    </source>
</evidence>
<evidence type="ECO:0000256" key="8">
    <source>
        <dbReference type="ARBA" id="ARBA00023065"/>
    </source>
</evidence>
<evidence type="ECO:0000256" key="3">
    <source>
        <dbReference type="ARBA" id="ARBA00022448"/>
    </source>
</evidence>
<evidence type="ECO:0000256" key="6">
    <source>
        <dbReference type="ARBA" id="ARBA00022781"/>
    </source>
</evidence>
<keyword evidence="8 11" id="KW-0406">Ion transport</keyword>
<keyword evidence="5 11" id="KW-0812">Transmembrane</keyword>
<evidence type="ECO:0000256" key="11">
    <source>
        <dbReference type="HAMAP-Rule" id="MF_01393"/>
    </source>
</evidence>
<evidence type="ECO:0000256" key="1">
    <source>
        <dbReference type="ARBA" id="ARBA00004141"/>
    </source>
</evidence>
<comment type="similarity">
    <text evidence="2 11 12">Belongs to the ATPase A chain family.</text>
</comment>
<evidence type="ECO:0000313" key="13">
    <source>
        <dbReference type="EMBL" id="ADI03029.1"/>
    </source>
</evidence>
<reference evidence="13 14" key="2">
    <citation type="journal article" date="2010" name="Stand. Genomic Sci.">
        <title>Complete genome sequence of Syntrophothermus lipocalidus type strain (TGB-C1).</title>
        <authorList>
            <person name="Djao O.D."/>
            <person name="Zhang X."/>
            <person name="Lucas S."/>
            <person name="Lapidus A."/>
            <person name="Del Rio T.G."/>
            <person name="Nolan M."/>
            <person name="Tice H."/>
            <person name="Cheng J.F."/>
            <person name="Han C."/>
            <person name="Tapia R."/>
            <person name="Goodwin L."/>
            <person name="Pitluck S."/>
            <person name="Liolios K."/>
            <person name="Ivanova N."/>
            <person name="Mavromatis K."/>
            <person name="Mikhailova N."/>
            <person name="Ovchinnikova G."/>
            <person name="Pati A."/>
            <person name="Brambilla E."/>
            <person name="Chen A."/>
            <person name="Palaniappan K."/>
            <person name="Land M."/>
            <person name="Hauser L."/>
            <person name="Chang Y.J."/>
            <person name="Jeffries C.D."/>
            <person name="Rohde M."/>
            <person name="Sikorski J."/>
            <person name="Spring S."/>
            <person name="Goker M."/>
            <person name="Detter J.C."/>
            <person name="Woyke T."/>
            <person name="Bristow J."/>
            <person name="Eisen J.A."/>
            <person name="Markowitz V."/>
            <person name="Hugenholtz P."/>
            <person name="Kyrpides N.C."/>
            <person name="Klenk H.P."/>
        </authorList>
    </citation>
    <scope>NUCLEOTIDE SEQUENCE [LARGE SCALE GENOMIC DNA]</scope>
    <source>
        <strain evidence="14">DSM 12680 / TGB-C1</strain>
    </source>
</reference>
<dbReference type="SUPFAM" id="SSF81336">
    <property type="entry name" value="F1F0 ATP synthase subunit A"/>
    <property type="match status" value="1"/>
</dbReference>
<evidence type="ECO:0000256" key="12">
    <source>
        <dbReference type="RuleBase" id="RU000483"/>
    </source>
</evidence>
<keyword evidence="14" id="KW-1185">Reference proteome</keyword>
<keyword evidence="6 11" id="KW-0375">Hydrogen ion transport</keyword>
<feature type="transmembrane region" description="Helical" evidence="11">
    <location>
        <begin position="23"/>
        <end position="40"/>
    </location>
</feature>
<dbReference type="PRINTS" id="PR00123">
    <property type="entry name" value="ATPASEA"/>
</dbReference>
<dbReference type="NCBIfam" id="TIGR01131">
    <property type="entry name" value="ATP_synt_6_or_A"/>
    <property type="match status" value="1"/>
</dbReference>